<evidence type="ECO:0000313" key="3">
    <source>
        <dbReference type="Proteomes" id="UP000293398"/>
    </source>
</evidence>
<dbReference type="AlphaFoldDB" id="A0A4Q7VU63"/>
<organism evidence="2 3">
    <name type="scientific">Advenella incenata</name>
    <dbReference type="NCBI Taxonomy" id="267800"/>
    <lineage>
        <taxon>Bacteria</taxon>
        <taxon>Pseudomonadati</taxon>
        <taxon>Pseudomonadota</taxon>
        <taxon>Betaproteobacteria</taxon>
        <taxon>Burkholderiales</taxon>
        <taxon>Alcaligenaceae</taxon>
    </lineage>
</organism>
<dbReference type="Proteomes" id="UP000293398">
    <property type="component" value="Unassembled WGS sequence"/>
</dbReference>
<gene>
    <name evidence="2" type="ORF">EV681_1662</name>
</gene>
<keyword evidence="1" id="KW-0472">Membrane</keyword>
<keyword evidence="3" id="KW-1185">Reference proteome</keyword>
<evidence type="ECO:0000313" key="2">
    <source>
        <dbReference type="EMBL" id="RZT99867.1"/>
    </source>
</evidence>
<keyword evidence="1" id="KW-1133">Transmembrane helix</keyword>
<dbReference type="EMBL" id="SHKO01000001">
    <property type="protein sequence ID" value="RZT99867.1"/>
    <property type="molecule type" value="Genomic_DNA"/>
</dbReference>
<comment type="caution">
    <text evidence="2">The sequence shown here is derived from an EMBL/GenBank/DDBJ whole genome shotgun (WGS) entry which is preliminary data.</text>
</comment>
<accession>A0A4Q7VU63</accession>
<keyword evidence="1" id="KW-0812">Transmembrane</keyword>
<dbReference type="OrthoDB" id="8254557at2"/>
<sequence>MDKTIAGQHADANRKMIPSATLEIETRRLTAVLVCFSIGGYPAWAVAAAPKLQMHRQMVQQKDANGLYPAQSTKGHFSVISPIPFNDYTITTEDPNIGTLTMHGIGSKSVDGMEFGTIETVRTARQKDLNLRDFITRTAANLGAMAPAIVVKQEGPEEVARAAFEGTSRAIVMRLSKTAGSVFNVMCDYPVKAAQTARQKCDNYVSSFRLKN</sequence>
<protein>
    <submittedName>
        <fullName evidence="2">Uncharacterized protein</fullName>
    </submittedName>
</protein>
<name>A0A4Q7VU63_9BURK</name>
<evidence type="ECO:0000256" key="1">
    <source>
        <dbReference type="SAM" id="Phobius"/>
    </source>
</evidence>
<proteinExistence type="predicted"/>
<dbReference type="RefSeq" id="WP_128396863.1">
    <property type="nucleotide sequence ID" value="NZ_SHKO01000001.1"/>
</dbReference>
<feature type="transmembrane region" description="Helical" evidence="1">
    <location>
        <begin position="29"/>
        <end position="49"/>
    </location>
</feature>
<reference evidence="2 3" key="1">
    <citation type="submission" date="2019-02" db="EMBL/GenBank/DDBJ databases">
        <title>Genomic Encyclopedia of Type Strains, Phase IV (KMG-IV): sequencing the most valuable type-strain genomes for metagenomic binning, comparative biology and taxonomic classification.</title>
        <authorList>
            <person name="Goeker M."/>
        </authorList>
    </citation>
    <scope>NUCLEOTIDE SEQUENCE [LARGE SCALE GENOMIC DNA]</scope>
    <source>
        <strain evidence="2 3">DSM 23814</strain>
    </source>
</reference>